<gene>
    <name evidence="2" type="ORF">KDA27_12295</name>
</gene>
<dbReference type="Pfam" id="PF13860">
    <property type="entry name" value="FlgD_ig"/>
    <property type="match status" value="1"/>
</dbReference>
<reference evidence="2" key="2">
    <citation type="journal article" date="2021" name="Microbiome">
        <title>Successional dynamics and alternative stable states in a saline activated sludge microbial community over 9 years.</title>
        <authorList>
            <person name="Wang Y."/>
            <person name="Ye J."/>
            <person name="Ju F."/>
            <person name="Liu L."/>
            <person name="Boyd J.A."/>
            <person name="Deng Y."/>
            <person name="Parks D.H."/>
            <person name="Jiang X."/>
            <person name="Yin X."/>
            <person name="Woodcroft B.J."/>
            <person name="Tyson G.W."/>
            <person name="Hugenholtz P."/>
            <person name="Polz M.F."/>
            <person name="Zhang T."/>
        </authorList>
    </citation>
    <scope>NUCLEOTIDE SEQUENCE</scope>
    <source>
        <strain evidence="2">HKST-UBA02</strain>
    </source>
</reference>
<sequence length="325" mass="36411">MHASCARADFTLVEDFESLTLGPIDEQAGWQATSSTSIVDVDPIWDVNQVLSITTDSSNLHRELIVTEGTKRMLFFRFRLGSQLSASFGMSDLFSPDRFDHFEAELSVTNAPTEIRVNDDGTYRVLTPLEEGRWYSCWMYLDNEADQIQVWMHTRDGLPALESDKLSAEELDVFGFRNGTRANDLRTFYVKTGGGQGVVGPLYIDDIYIEDTDELNLEYPYFVPAGLDGTDTATTLLGVECQPNPFHLATTLRFRLSEAGPVDLSVFDTSGRRVSQLVNGRLEARDHEVTWNGSDGLGRKVSAGLYLVRLRTTQSEVTERVVLVR</sequence>
<dbReference type="InterPro" id="IPR025965">
    <property type="entry name" value="FlgD/Vpr_Ig-like"/>
</dbReference>
<dbReference type="EMBL" id="JAGQHS010000058">
    <property type="protein sequence ID" value="MCA9756576.1"/>
    <property type="molecule type" value="Genomic_DNA"/>
</dbReference>
<evidence type="ECO:0000313" key="3">
    <source>
        <dbReference type="Proteomes" id="UP000739538"/>
    </source>
</evidence>
<reference evidence="2" key="1">
    <citation type="submission" date="2020-04" db="EMBL/GenBank/DDBJ databases">
        <authorList>
            <person name="Zhang T."/>
        </authorList>
    </citation>
    <scope>NUCLEOTIDE SEQUENCE</scope>
    <source>
        <strain evidence="2">HKST-UBA02</strain>
    </source>
</reference>
<dbReference type="NCBIfam" id="TIGR04183">
    <property type="entry name" value="Por_Secre_tail"/>
    <property type="match status" value="1"/>
</dbReference>
<organism evidence="2 3">
    <name type="scientific">Eiseniibacteriota bacterium</name>
    <dbReference type="NCBI Taxonomy" id="2212470"/>
    <lineage>
        <taxon>Bacteria</taxon>
        <taxon>Candidatus Eiseniibacteriota</taxon>
    </lineage>
</organism>
<evidence type="ECO:0000259" key="1">
    <source>
        <dbReference type="Pfam" id="PF13860"/>
    </source>
</evidence>
<dbReference type="AlphaFoldDB" id="A0A956SDN1"/>
<evidence type="ECO:0000313" key="2">
    <source>
        <dbReference type="EMBL" id="MCA9756576.1"/>
    </source>
</evidence>
<protein>
    <submittedName>
        <fullName evidence="2">T9SS type A sorting domain-containing protein</fullName>
    </submittedName>
</protein>
<name>A0A956SDN1_UNCEI</name>
<accession>A0A956SDN1</accession>
<dbReference type="InterPro" id="IPR026444">
    <property type="entry name" value="Secre_tail"/>
</dbReference>
<proteinExistence type="predicted"/>
<feature type="domain" description="FlgD/Vpr Ig-like" evidence="1">
    <location>
        <begin position="257"/>
        <end position="314"/>
    </location>
</feature>
<comment type="caution">
    <text evidence="2">The sequence shown here is derived from an EMBL/GenBank/DDBJ whole genome shotgun (WGS) entry which is preliminary data.</text>
</comment>
<dbReference type="Gene3D" id="2.60.40.4070">
    <property type="match status" value="1"/>
</dbReference>
<dbReference type="Proteomes" id="UP000739538">
    <property type="component" value="Unassembled WGS sequence"/>
</dbReference>